<organism evidence="2 3">
    <name type="scientific">Blattamonas nauphoetae</name>
    <dbReference type="NCBI Taxonomy" id="2049346"/>
    <lineage>
        <taxon>Eukaryota</taxon>
        <taxon>Metamonada</taxon>
        <taxon>Preaxostyla</taxon>
        <taxon>Oxymonadida</taxon>
        <taxon>Blattamonas</taxon>
    </lineage>
</organism>
<proteinExistence type="predicted"/>
<feature type="chain" id="PRO_5046269573" description="Secreted protein" evidence="1">
    <location>
        <begin position="20"/>
        <end position="74"/>
    </location>
</feature>
<keyword evidence="3" id="KW-1185">Reference proteome</keyword>
<comment type="caution">
    <text evidence="2">The sequence shown here is derived from an EMBL/GenBank/DDBJ whole genome shotgun (WGS) entry which is preliminary data.</text>
</comment>
<keyword evidence="1" id="KW-0732">Signal</keyword>
<evidence type="ECO:0000313" key="3">
    <source>
        <dbReference type="Proteomes" id="UP001281761"/>
    </source>
</evidence>
<feature type="signal peptide" evidence="1">
    <location>
        <begin position="1"/>
        <end position="19"/>
    </location>
</feature>
<accession>A0ABQ9WLT6</accession>
<protein>
    <recommendedName>
        <fullName evidence="4">Secreted protein</fullName>
    </recommendedName>
</protein>
<dbReference type="Proteomes" id="UP001281761">
    <property type="component" value="Unassembled WGS sequence"/>
</dbReference>
<evidence type="ECO:0000256" key="1">
    <source>
        <dbReference type="SAM" id="SignalP"/>
    </source>
</evidence>
<reference evidence="2 3" key="1">
    <citation type="journal article" date="2022" name="bioRxiv">
        <title>Genomics of Preaxostyla Flagellates Illuminates Evolutionary Transitions and the Path Towards Mitochondrial Loss.</title>
        <authorList>
            <person name="Novak L.V.F."/>
            <person name="Treitli S.C."/>
            <person name="Pyrih J."/>
            <person name="Halakuc P."/>
            <person name="Pipaliya S.V."/>
            <person name="Vacek V."/>
            <person name="Brzon O."/>
            <person name="Soukal P."/>
            <person name="Eme L."/>
            <person name="Dacks J.B."/>
            <person name="Karnkowska A."/>
            <person name="Elias M."/>
            <person name="Hampl V."/>
        </authorList>
    </citation>
    <scope>NUCLEOTIDE SEQUENCE [LARGE SCALE GENOMIC DNA]</scope>
    <source>
        <strain evidence="2">NAU3</strain>
        <tissue evidence="2">Gut</tissue>
    </source>
</reference>
<evidence type="ECO:0008006" key="4">
    <source>
        <dbReference type="Google" id="ProtNLM"/>
    </source>
</evidence>
<sequence length="74" mass="8657">MMILPCMFFMCCIVQLSLGMTSVALKWEVMLLLIFCDICLNANHYRLAEMKGVAVAYWNWRRVENGRSQRVCFS</sequence>
<name>A0ABQ9WLT6_9EUKA</name>
<gene>
    <name evidence="2" type="ORF">BLNAU_24652</name>
</gene>
<dbReference type="EMBL" id="JARBJD010000674">
    <property type="protein sequence ID" value="KAK2940430.1"/>
    <property type="molecule type" value="Genomic_DNA"/>
</dbReference>
<evidence type="ECO:0000313" key="2">
    <source>
        <dbReference type="EMBL" id="KAK2940430.1"/>
    </source>
</evidence>